<dbReference type="HAMAP" id="MF_01463_B">
    <property type="entry name" value="SecD_B"/>
    <property type="match status" value="1"/>
</dbReference>
<dbReference type="Pfam" id="PF07549">
    <property type="entry name" value="Sec_GG"/>
    <property type="match status" value="1"/>
</dbReference>
<feature type="transmembrane region" description="Helical" evidence="9">
    <location>
        <begin position="443"/>
        <end position="467"/>
    </location>
</feature>
<evidence type="ECO:0000259" key="11">
    <source>
        <dbReference type="Pfam" id="PF02355"/>
    </source>
</evidence>
<feature type="domain" description="Protein export membrane protein SecD/SecF C-terminal" evidence="11">
    <location>
        <begin position="301"/>
        <end position="470"/>
    </location>
</feature>
<dbReference type="Pfam" id="PF21760">
    <property type="entry name" value="SecD_1st"/>
    <property type="match status" value="1"/>
</dbReference>
<dbReference type="NCBIfam" id="TIGR01129">
    <property type="entry name" value="secD"/>
    <property type="match status" value="1"/>
</dbReference>
<keyword evidence="10" id="KW-0175">Coiled coil</keyword>
<keyword evidence="8 9" id="KW-0472">Membrane</keyword>
<comment type="similarity">
    <text evidence="9">Belongs to the SecD/SecF family. SecD subfamily.</text>
</comment>
<comment type="subunit">
    <text evidence="9">Forms a complex with SecF. Part of the essential Sec protein translocation apparatus which comprises SecA, SecYEG and auxiliary proteins SecDF. Other proteins may also be involved.</text>
</comment>
<comment type="function">
    <text evidence="9">Part of the Sec protein translocase complex. Interacts with the SecYEG preprotein conducting channel. SecDF uses the proton motive force (PMF) to complete protein translocation after the ATP-dependent function of SecA.</text>
</comment>
<dbReference type="GO" id="GO:0043952">
    <property type="term" value="P:protein transport by the Sec complex"/>
    <property type="evidence" value="ECO:0007669"/>
    <property type="project" value="UniProtKB-UniRule"/>
</dbReference>
<feature type="domain" description="Protein translocase subunit SecDF P1" evidence="12">
    <location>
        <begin position="58"/>
        <end position="115"/>
    </location>
</feature>
<dbReference type="Pfam" id="PF22599">
    <property type="entry name" value="SecDF_P1_head"/>
    <property type="match status" value="1"/>
</dbReference>
<sequence length="497" mass="54495">MGRKNYWFLFVIIFAVLSIFICINIPFQLGLDLRGGSQLTLEIKPTPEVAKITPNEVEGVKAVLDKRVNGLGVSDSQLQTIGTNQLLLELPGEQDPSRAAKVLGETALLEFRIQKNGSEQELRNLQTQRNSIESIIKLLEENNNSAQLIKEINTNNEINKLFEKYNFDTNQILELDKFILLRNNLNTDIAALFDSTSLTGQYLTNAGRRQDQNTNNWEVTLSFNNEGGEKFAEITKSIAGTSRLLGIVIDGMSYSEASVGRQFQTAGITGGAATISGNFTADDARNLEVQLRGGALPLPIDIIQIRTIGPSLGIQNIRLSLFAALTGLLFVGIFMIFIYKLAGFVSVLALSFYSLFTLSIYALLPVTLTLPGIAGFILSIGMAVDANVLIFERLKEELRNGNTLIRSIDASFKNAFSSIIDGHLTTLISCVTLFYLGTGFVKGFAATLGIGVVLSLFTALTCTKAILKFLMSYQGLRKISNFINLNQIPKPSINIQQ</sequence>
<feature type="transmembrane region" description="Helical" evidence="9">
    <location>
        <begin position="344"/>
        <end position="364"/>
    </location>
</feature>
<keyword evidence="3 9" id="KW-1003">Cell membrane</keyword>
<proteinExistence type="inferred from homology"/>
<feature type="coiled-coil region" evidence="10">
    <location>
        <begin position="108"/>
        <end position="142"/>
    </location>
</feature>
<evidence type="ECO:0000256" key="1">
    <source>
        <dbReference type="ARBA" id="ARBA00004651"/>
    </source>
</evidence>
<dbReference type="InterPro" id="IPR022813">
    <property type="entry name" value="SecD/SecF_arch_bac"/>
</dbReference>
<evidence type="ECO:0000256" key="2">
    <source>
        <dbReference type="ARBA" id="ARBA00022448"/>
    </source>
</evidence>
<dbReference type="Gene3D" id="3.30.1360.200">
    <property type="match status" value="1"/>
</dbReference>
<evidence type="ECO:0000256" key="6">
    <source>
        <dbReference type="ARBA" id="ARBA00022989"/>
    </source>
</evidence>
<dbReference type="InterPro" id="IPR055344">
    <property type="entry name" value="SecD_SecF_C_bact"/>
</dbReference>
<comment type="function">
    <text evidence="9">Probably participates in protein translocation into and across both the cytoplasmic and thylakoid membranes in cyanobacterial cells.</text>
</comment>
<dbReference type="PANTHER" id="PTHR30081:SF1">
    <property type="entry name" value="PROTEIN TRANSLOCASE SUBUNIT SECD"/>
    <property type="match status" value="1"/>
</dbReference>
<dbReference type="EMBL" id="QJUE01000002">
    <property type="protein sequence ID" value="PYE03041.1"/>
    <property type="molecule type" value="Genomic_DNA"/>
</dbReference>
<keyword evidence="7 9" id="KW-0811">Translocation</keyword>
<evidence type="ECO:0000256" key="3">
    <source>
        <dbReference type="ARBA" id="ARBA00022475"/>
    </source>
</evidence>
<dbReference type="AlphaFoldDB" id="A0A318R6A9"/>
<protein>
    <recommendedName>
        <fullName evidence="9">Protein translocase subunit SecD</fullName>
    </recommendedName>
</protein>
<organism evidence="14 15">
    <name type="scientific">Prochlorococcus marinus XMU1408</name>
    <dbReference type="NCBI Taxonomy" id="2213228"/>
    <lineage>
        <taxon>Bacteria</taxon>
        <taxon>Bacillati</taxon>
        <taxon>Cyanobacteriota</taxon>
        <taxon>Cyanophyceae</taxon>
        <taxon>Synechococcales</taxon>
        <taxon>Prochlorococcaceae</taxon>
        <taxon>Prochlorococcus</taxon>
    </lineage>
</organism>
<feature type="transmembrane region" description="Helical" evidence="9">
    <location>
        <begin position="370"/>
        <end position="391"/>
    </location>
</feature>
<dbReference type="Gene3D" id="1.20.1640.10">
    <property type="entry name" value="Multidrug efflux transporter AcrB transmembrane domain"/>
    <property type="match status" value="1"/>
</dbReference>
<dbReference type="InterPro" id="IPR022646">
    <property type="entry name" value="SecD/SecF_CS"/>
</dbReference>
<dbReference type="GO" id="GO:0065002">
    <property type="term" value="P:intracellular protein transmembrane transport"/>
    <property type="evidence" value="ECO:0007669"/>
    <property type="project" value="UniProtKB-UniRule"/>
</dbReference>
<keyword evidence="5 9" id="KW-0653">Protein transport</keyword>
<evidence type="ECO:0000256" key="8">
    <source>
        <dbReference type="ARBA" id="ARBA00023136"/>
    </source>
</evidence>
<evidence type="ECO:0000256" key="9">
    <source>
        <dbReference type="HAMAP-Rule" id="MF_01463"/>
    </source>
</evidence>
<evidence type="ECO:0000313" key="14">
    <source>
        <dbReference type="EMBL" id="PYE03041.1"/>
    </source>
</evidence>
<name>A0A318R6A9_PROMR</name>
<dbReference type="NCBIfam" id="TIGR00916">
    <property type="entry name" value="2A0604s01"/>
    <property type="match status" value="1"/>
</dbReference>
<dbReference type="GO" id="GO:0005886">
    <property type="term" value="C:plasma membrane"/>
    <property type="evidence" value="ECO:0007669"/>
    <property type="project" value="UniProtKB-SubCell"/>
</dbReference>
<keyword evidence="4 9" id="KW-0812">Transmembrane</keyword>
<feature type="transmembrane region" description="Helical" evidence="9">
    <location>
        <begin position="319"/>
        <end position="339"/>
    </location>
</feature>
<dbReference type="Pfam" id="PF02355">
    <property type="entry name" value="SecD_SecF_C"/>
    <property type="match status" value="1"/>
</dbReference>
<feature type="domain" description="SecDF P1 head subdomain" evidence="13">
    <location>
        <begin position="192"/>
        <end position="297"/>
    </location>
</feature>
<keyword evidence="2 9" id="KW-0813">Transport</keyword>
<comment type="subcellular location">
    <subcellularLocation>
        <location evidence="1 9">Cell membrane</location>
        <topology evidence="1 9">Multi-pass membrane protein</topology>
    </subcellularLocation>
</comment>
<dbReference type="InterPro" id="IPR048634">
    <property type="entry name" value="SecD_SecF_C"/>
</dbReference>
<dbReference type="FunFam" id="1.20.1640.10:FF:000004">
    <property type="entry name" value="Protein translocase subunit SecD"/>
    <property type="match status" value="1"/>
</dbReference>
<evidence type="ECO:0000259" key="12">
    <source>
        <dbReference type="Pfam" id="PF21760"/>
    </source>
</evidence>
<dbReference type="PANTHER" id="PTHR30081">
    <property type="entry name" value="PROTEIN-EXPORT MEMBRANE PROTEIN SEC"/>
    <property type="match status" value="1"/>
</dbReference>
<evidence type="ECO:0000256" key="4">
    <source>
        <dbReference type="ARBA" id="ARBA00022692"/>
    </source>
</evidence>
<comment type="caution">
    <text evidence="14">The sequence shown here is derived from an EMBL/GenBank/DDBJ whole genome shotgun (WGS) entry which is preliminary data.</text>
</comment>
<dbReference type="Proteomes" id="UP000247807">
    <property type="component" value="Unassembled WGS sequence"/>
</dbReference>
<gene>
    <name evidence="9 14" type="primary">secD</name>
    <name evidence="14" type="ORF">DNJ73_04670</name>
</gene>
<reference evidence="14 15" key="1">
    <citation type="journal article" date="2018" name="Appl. Environ. Microbiol.">
        <title>Genome rearrangement shapes Prochlorococcus ecological adaptation.</title>
        <authorList>
            <person name="Yan W."/>
            <person name="Wei S."/>
            <person name="Wang Q."/>
            <person name="Xiao X."/>
            <person name="Zeng Q."/>
            <person name="Jiao N."/>
            <person name="Zhang R."/>
        </authorList>
    </citation>
    <scope>NUCLEOTIDE SEQUENCE [LARGE SCALE GENOMIC DNA]</scope>
    <source>
        <strain evidence="14 15">XMU1408</strain>
    </source>
</reference>
<evidence type="ECO:0000313" key="15">
    <source>
        <dbReference type="Proteomes" id="UP000247807"/>
    </source>
</evidence>
<dbReference type="GO" id="GO:0006605">
    <property type="term" value="P:protein targeting"/>
    <property type="evidence" value="ECO:0007669"/>
    <property type="project" value="UniProtKB-UniRule"/>
</dbReference>
<accession>A0A318R6A9</accession>
<feature type="transmembrane region" description="Helical" evidence="9">
    <location>
        <begin position="412"/>
        <end position="437"/>
    </location>
</feature>
<dbReference type="OrthoDB" id="9805019at2"/>
<evidence type="ECO:0000256" key="5">
    <source>
        <dbReference type="ARBA" id="ARBA00022927"/>
    </source>
</evidence>
<evidence type="ECO:0000259" key="13">
    <source>
        <dbReference type="Pfam" id="PF22599"/>
    </source>
</evidence>
<dbReference type="InterPro" id="IPR048631">
    <property type="entry name" value="SecD_1st"/>
</dbReference>
<dbReference type="Gene3D" id="3.30.70.3400">
    <property type="match status" value="1"/>
</dbReference>
<evidence type="ECO:0000256" key="10">
    <source>
        <dbReference type="SAM" id="Coils"/>
    </source>
</evidence>
<keyword evidence="6 9" id="KW-1133">Transmembrane helix</keyword>
<feature type="transmembrane region" description="Helical" evidence="9">
    <location>
        <begin position="7"/>
        <end position="27"/>
    </location>
</feature>
<evidence type="ECO:0000256" key="7">
    <source>
        <dbReference type="ARBA" id="ARBA00023010"/>
    </source>
</evidence>
<dbReference type="InterPro" id="IPR054384">
    <property type="entry name" value="SecDF_P1_head"/>
</dbReference>
<dbReference type="GO" id="GO:0015450">
    <property type="term" value="F:protein-transporting ATPase activity"/>
    <property type="evidence" value="ECO:0007669"/>
    <property type="project" value="InterPro"/>
</dbReference>
<dbReference type="RefSeq" id="WP_158466537.1">
    <property type="nucleotide sequence ID" value="NZ_QJUE01000002.1"/>
</dbReference>
<dbReference type="InterPro" id="IPR005791">
    <property type="entry name" value="SecD"/>
</dbReference>
<dbReference type="SUPFAM" id="SSF82866">
    <property type="entry name" value="Multidrug efflux transporter AcrB transmembrane domain"/>
    <property type="match status" value="1"/>
</dbReference>